<reference evidence="2 3" key="1">
    <citation type="submission" date="2020-10" db="EMBL/GenBank/DDBJ databases">
        <title>Degradation of 1,4-Dioxane by Xanthobacter sp. YN2, via a Novel Group-2 Soluble Di-Iron Monooxygenase.</title>
        <authorList>
            <person name="Ma F."/>
            <person name="Wang Y."/>
            <person name="Yang J."/>
            <person name="Guo H."/>
            <person name="Su D."/>
            <person name="Yu L."/>
        </authorList>
    </citation>
    <scope>NUCLEOTIDE SEQUENCE [LARGE SCALE GENOMIC DNA]</scope>
    <source>
        <strain evidence="2 3">YN2</strain>
    </source>
</reference>
<evidence type="ECO:0000259" key="1">
    <source>
        <dbReference type="Pfam" id="PF01882"/>
    </source>
</evidence>
<keyword evidence="3" id="KW-1185">Reference proteome</keyword>
<dbReference type="PANTHER" id="PTHR33608:SF12">
    <property type="entry name" value="DUF58 DOMAIN-CONTAINING PROTEIN"/>
    <property type="match status" value="1"/>
</dbReference>
<dbReference type="EMBL" id="CP063362">
    <property type="protein sequence ID" value="QRG06648.1"/>
    <property type="molecule type" value="Genomic_DNA"/>
</dbReference>
<dbReference type="PANTHER" id="PTHR33608">
    <property type="entry name" value="BLL2464 PROTEIN"/>
    <property type="match status" value="1"/>
</dbReference>
<sequence length="312" mass="33774">MAVPDPLFGVVASLGELVATRPRVSGGFASGGKVRAYQYGGHRSAYRGRGMEFEEVRAYHPGDDIRTIDWRVTARTGRTHTKLFQEERERPVLILVDARGAMRFGTRACFKSVLAARAAALLAWVGIAGGDRVGGLVLAPSGITAFKPERSRRRILGFVKRVAEATAEPAGGAEPRFSEALLRLRPMVRPGTLVFLISDFSDLDAAAVREVEHLSLRGEVKALLVFDTLETSLPTSGVYPVSDGVSVARLEVGRPRARAAYAALFAQRREKVESLCRERGMAFLALDTAEDPADILHPGRLRARAAGTRPAA</sequence>
<proteinExistence type="predicted"/>
<dbReference type="AlphaFoldDB" id="A0A974PNT1"/>
<gene>
    <name evidence="2" type="ORF">EZH22_27655</name>
</gene>
<evidence type="ECO:0000313" key="3">
    <source>
        <dbReference type="Proteomes" id="UP000596427"/>
    </source>
</evidence>
<name>A0A974PNT1_9HYPH</name>
<organism evidence="2 3">
    <name type="scientific">Xanthobacter dioxanivorans</name>
    <dbReference type="NCBI Taxonomy" id="2528964"/>
    <lineage>
        <taxon>Bacteria</taxon>
        <taxon>Pseudomonadati</taxon>
        <taxon>Pseudomonadota</taxon>
        <taxon>Alphaproteobacteria</taxon>
        <taxon>Hyphomicrobiales</taxon>
        <taxon>Xanthobacteraceae</taxon>
        <taxon>Xanthobacter</taxon>
    </lineage>
</organism>
<evidence type="ECO:0000313" key="2">
    <source>
        <dbReference type="EMBL" id="QRG06648.1"/>
    </source>
</evidence>
<feature type="domain" description="DUF58" evidence="1">
    <location>
        <begin position="55"/>
        <end position="270"/>
    </location>
</feature>
<dbReference type="Pfam" id="PF01882">
    <property type="entry name" value="DUF58"/>
    <property type="match status" value="1"/>
</dbReference>
<dbReference type="Proteomes" id="UP000596427">
    <property type="component" value="Chromosome"/>
</dbReference>
<dbReference type="RefSeq" id="WP_203193556.1">
    <property type="nucleotide sequence ID" value="NZ_CP063362.1"/>
</dbReference>
<dbReference type="KEGG" id="xdi:EZH22_27655"/>
<protein>
    <submittedName>
        <fullName evidence="2">DUF58 domain-containing protein</fullName>
    </submittedName>
</protein>
<accession>A0A974PNT1</accession>
<dbReference type="InterPro" id="IPR002881">
    <property type="entry name" value="DUF58"/>
</dbReference>